<evidence type="ECO:0000256" key="2">
    <source>
        <dbReference type="ARBA" id="ARBA00023015"/>
    </source>
</evidence>
<organism evidence="6 7">
    <name type="scientific">Zarconia navalis LEGE 11467</name>
    <dbReference type="NCBI Taxonomy" id="1828826"/>
    <lineage>
        <taxon>Bacteria</taxon>
        <taxon>Bacillati</taxon>
        <taxon>Cyanobacteriota</taxon>
        <taxon>Cyanophyceae</taxon>
        <taxon>Oscillatoriophycideae</taxon>
        <taxon>Oscillatoriales</taxon>
        <taxon>Oscillatoriales incertae sedis</taxon>
        <taxon>Zarconia</taxon>
        <taxon>Zarconia navalis</taxon>
    </lineage>
</organism>
<evidence type="ECO:0000256" key="3">
    <source>
        <dbReference type="ARBA" id="ARBA00023125"/>
    </source>
</evidence>
<dbReference type="SUPFAM" id="SSF46785">
    <property type="entry name" value="Winged helix' DNA-binding domain"/>
    <property type="match status" value="1"/>
</dbReference>
<comment type="similarity">
    <text evidence="1">Belongs to the LysR transcriptional regulatory family.</text>
</comment>
<dbReference type="InterPro" id="IPR000847">
    <property type="entry name" value="LysR_HTH_N"/>
</dbReference>
<keyword evidence="2" id="KW-0805">Transcription regulation</keyword>
<dbReference type="GO" id="GO:0003677">
    <property type="term" value="F:DNA binding"/>
    <property type="evidence" value="ECO:0007669"/>
    <property type="project" value="UniProtKB-KW"/>
</dbReference>
<dbReference type="PANTHER" id="PTHR30537">
    <property type="entry name" value="HTH-TYPE TRANSCRIPTIONAL REGULATOR"/>
    <property type="match status" value="1"/>
</dbReference>
<dbReference type="PANTHER" id="PTHR30537:SF5">
    <property type="entry name" value="HTH-TYPE TRANSCRIPTIONAL ACTIVATOR TTDR-RELATED"/>
    <property type="match status" value="1"/>
</dbReference>
<evidence type="ECO:0000313" key="6">
    <source>
        <dbReference type="EMBL" id="MBE9042654.1"/>
    </source>
</evidence>
<dbReference type="Pfam" id="PF00126">
    <property type="entry name" value="HTH_1"/>
    <property type="match status" value="1"/>
</dbReference>
<protein>
    <submittedName>
        <fullName evidence="6">LysR family transcriptional regulator</fullName>
    </submittedName>
</protein>
<evidence type="ECO:0000256" key="4">
    <source>
        <dbReference type="ARBA" id="ARBA00023163"/>
    </source>
</evidence>
<dbReference type="Gene3D" id="3.40.190.10">
    <property type="entry name" value="Periplasmic binding protein-like II"/>
    <property type="match status" value="2"/>
</dbReference>
<keyword evidence="3" id="KW-0238">DNA-binding</keyword>
<dbReference type="Gene3D" id="1.10.10.10">
    <property type="entry name" value="Winged helix-like DNA-binding domain superfamily/Winged helix DNA-binding domain"/>
    <property type="match status" value="1"/>
</dbReference>
<accession>A0A928ZAA9</accession>
<dbReference type="EMBL" id="JADEXN010000404">
    <property type="protein sequence ID" value="MBE9042654.1"/>
    <property type="molecule type" value="Genomic_DNA"/>
</dbReference>
<dbReference type="InterPro" id="IPR036390">
    <property type="entry name" value="WH_DNA-bd_sf"/>
</dbReference>
<keyword evidence="7" id="KW-1185">Reference proteome</keyword>
<dbReference type="GO" id="GO:0003700">
    <property type="term" value="F:DNA-binding transcription factor activity"/>
    <property type="evidence" value="ECO:0007669"/>
    <property type="project" value="InterPro"/>
</dbReference>
<proteinExistence type="inferred from homology"/>
<gene>
    <name evidence="6" type="ORF">IQ235_17985</name>
</gene>
<name>A0A928ZAA9_9CYAN</name>
<dbReference type="InterPro" id="IPR036388">
    <property type="entry name" value="WH-like_DNA-bd_sf"/>
</dbReference>
<dbReference type="InterPro" id="IPR005119">
    <property type="entry name" value="LysR_subst-bd"/>
</dbReference>
<dbReference type="PROSITE" id="PS50931">
    <property type="entry name" value="HTH_LYSR"/>
    <property type="match status" value="1"/>
</dbReference>
<reference evidence="6" key="1">
    <citation type="submission" date="2020-10" db="EMBL/GenBank/DDBJ databases">
        <authorList>
            <person name="Castelo-Branco R."/>
            <person name="Eusebio N."/>
            <person name="Adriana R."/>
            <person name="Vieira A."/>
            <person name="Brugerolle De Fraissinette N."/>
            <person name="Rezende De Castro R."/>
            <person name="Schneider M.P."/>
            <person name="Vasconcelos V."/>
            <person name="Leao P.N."/>
        </authorList>
    </citation>
    <scope>NUCLEOTIDE SEQUENCE</scope>
    <source>
        <strain evidence="6">LEGE 11467</strain>
    </source>
</reference>
<dbReference type="InterPro" id="IPR058163">
    <property type="entry name" value="LysR-type_TF_proteobact-type"/>
</dbReference>
<dbReference type="SUPFAM" id="SSF53850">
    <property type="entry name" value="Periplasmic binding protein-like II"/>
    <property type="match status" value="1"/>
</dbReference>
<evidence type="ECO:0000256" key="1">
    <source>
        <dbReference type="ARBA" id="ARBA00009437"/>
    </source>
</evidence>
<dbReference type="AlphaFoldDB" id="A0A928ZAA9"/>
<evidence type="ECO:0000313" key="7">
    <source>
        <dbReference type="Proteomes" id="UP000621799"/>
    </source>
</evidence>
<evidence type="ECO:0000259" key="5">
    <source>
        <dbReference type="PROSITE" id="PS50931"/>
    </source>
</evidence>
<dbReference type="FunFam" id="1.10.10.10:FF:000001">
    <property type="entry name" value="LysR family transcriptional regulator"/>
    <property type="match status" value="1"/>
</dbReference>
<dbReference type="CDD" id="cd08422">
    <property type="entry name" value="PBP2_CrgA_like"/>
    <property type="match status" value="1"/>
</dbReference>
<sequence length="242" mass="26992">MVNLSTQRLSTIKIFCKAAELSSFARTAEVLGLNPSAVSKAVSRLERRLAIKLFHRTTRKLRLTEEGSLYFERCHQALGDIAEAEALITQGVRYPQGRLRVSLSAAYSTHVLAPRLPTFLEQYRDIQVELLVSERFVDLVEENIDVAIRFGNLPDSNLRVQALQAYRLVTVASPQYLRHQGIPQNIADLQHHNCIQLLSSRTGQPMKWRYGDDLQDLDANLTTGPRVTGAETARVLALAGGG</sequence>
<keyword evidence="4" id="KW-0804">Transcription</keyword>
<feature type="domain" description="HTH lysR-type" evidence="5">
    <location>
        <begin position="12"/>
        <end position="64"/>
    </location>
</feature>
<dbReference type="Proteomes" id="UP000621799">
    <property type="component" value="Unassembled WGS sequence"/>
</dbReference>
<dbReference type="Pfam" id="PF03466">
    <property type="entry name" value="LysR_substrate"/>
    <property type="match status" value="1"/>
</dbReference>
<comment type="caution">
    <text evidence="6">The sequence shown here is derived from an EMBL/GenBank/DDBJ whole genome shotgun (WGS) entry which is preliminary data.</text>
</comment>